<dbReference type="Pfam" id="PF01844">
    <property type="entry name" value="HNH"/>
    <property type="match status" value="1"/>
</dbReference>
<dbReference type="PANTHER" id="PTHR34047:SF10">
    <property type="entry name" value="GROUP II INTRON-ASSOCIATED OPEN READING FRAME"/>
    <property type="match status" value="1"/>
</dbReference>
<evidence type="ECO:0000259" key="5">
    <source>
        <dbReference type="PROSITE" id="PS50878"/>
    </source>
</evidence>
<reference evidence="7" key="1">
    <citation type="submission" date="2019-02" db="EMBL/GenBank/DDBJ databases">
        <title>Draft genome sequence of Planktothrix agardhii NIES-905.</title>
        <authorList>
            <person name="Yamaguchi H."/>
            <person name="Suzuki S."/>
            <person name="Kawachi M."/>
        </authorList>
    </citation>
    <scope>NUCLEOTIDE SEQUENCE [LARGE SCALE GENOMIC DNA]</scope>
    <source>
        <strain evidence="7">CCAP 1459/11A</strain>
    </source>
</reference>
<comment type="similarity">
    <text evidence="1">In the C-terminal section; belongs to the transposase 35 family.</text>
</comment>
<dbReference type="InterPro" id="IPR001959">
    <property type="entry name" value="Transposase"/>
</dbReference>
<dbReference type="GO" id="GO:0003677">
    <property type="term" value="F:DNA binding"/>
    <property type="evidence" value="ECO:0007669"/>
    <property type="project" value="UniProtKB-KW"/>
</dbReference>
<dbReference type="Proteomes" id="UP000299794">
    <property type="component" value="Unassembled WGS sequence"/>
</dbReference>
<dbReference type="Pfam" id="PF07282">
    <property type="entry name" value="Cas12f1-like_TNB"/>
    <property type="match status" value="1"/>
</dbReference>
<dbReference type="InterPro" id="IPR013087">
    <property type="entry name" value="Znf_C2H2_type"/>
</dbReference>
<feature type="domain" description="Reverse transcriptase" evidence="5">
    <location>
        <begin position="1"/>
        <end position="200"/>
    </location>
</feature>
<dbReference type="PROSITE" id="PS00028">
    <property type="entry name" value="ZINC_FINGER_C2H2_1"/>
    <property type="match status" value="1"/>
</dbReference>
<dbReference type="CDD" id="cd00085">
    <property type="entry name" value="HNHc"/>
    <property type="match status" value="1"/>
</dbReference>
<dbReference type="Pfam" id="PF01385">
    <property type="entry name" value="OrfB_IS605"/>
    <property type="match status" value="1"/>
</dbReference>
<dbReference type="InterPro" id="IPR000477">
    <property type="entry name" value="RT_dom"/>
</dbReference>
<dbReference type="CDD" id="cd01651">
    <property type="entry name" value="RT_G2_intron"/>
    <property type="match status" value="1"/>
</dbReference>
<proteinExistence type="inferred from homology"/>
<gene>
    <name evidence="6" type="ORF">PA905_39620</name>
</gene>
<dbReference type="PROSITE" id="PS50878">
    <property type="entry name" value="RT_POL"/>
    <property type="match status" value="1"/>
</dbReference>
<dbReference type="SMART" id="SM00507">
    <property type="entry name" value="HNHc"/>
    <property type="match status" value="1"/>
</dbReference>
<organism evidence="6 7">
    <name type="scientific">Planktothrix agardhii CCAP 1459/11A</name>
    <dbReference type="NCBI Taxonomy" id="282420"/>
    <lineage>
        <taxon>Bacteria</taxon>
        <taxon>Bacillati</taxon>
        <taxon>Cyanobacteriota</taxon>
        <taxon>Cyanophyceae</taxon>
        <taxon>Oscillatoriophycideae</taxon>
        <taxon>Oscillatoriales</taxon>
        <taxon>Microcoleaceae</taxon>
        <taxon>Planktothrix</taxon>
    </lineage>
</organism>
<evidence type="ECO:0000313" key="6">
    <source>
        <dbReference type="EMBL" id="GDZ95532.1"/>
    </source>
</evidence>
<dbReference type="InterPro" id="IPR013597">
    <property type="entry name" value="Mat_intron_G2"/>
</dbReference>
<dbReference type="GO" id="GO:0003964">
    <property type="term" value="F:RNA-directed DNA polymerase activity"/>
    <property type="evidence" value="ECO:0007669"/>
    <property type="project" value="UniProtKB-KW"/>
</dbReference>
<dbReference type="AlphaFoldDB" id="A0A4P5ZQ92"/>
<evidence type="ECO:0000256" key="3">
    <source>
        <dbReference type="ARBA" id="ARBA00023125"/>
    </source>
</evidence>
<keyword evidence="3" id="KW-0238">DNA-binding</keyword>
<sequence length="599" mass="66832">MVKSALEPQWEARFEGTSYGFRPGRSAHDAMSRIFQSINKSEYFILDADISKCFDQINHDYLLSKIDCPSTMKAQIRQWLKAGVMDNGIFNATEAGTPQGGVISPLLANIALDGMIRLIDLNFPKKGKVQAKVIRYADDFVVISPQLEIIQQCQIVIEEWLKPIGLELKPAKTRLCHTLREIEVNGENIPPGFDFLGWNFRQYPVGKHHAGKSGGAGKSSKTLEFKTFIKPSKKAIKAHADKVKEVIKTHKTAPQYALIKRLNPVIRGWCNYHSKVVSNWSTRKGTSFDVPNKVAFLLKKQKGKCTFCGQYFTPEDIAEIDHIIPTSLGGKDEYKNLQLLHRHCHDIKTSTDGSYNSKEDGWYASIVIEDASVPSPLSLDTVKSAVGIDVGLKEFLVDSEGDAVPIQQYYRKAQSKLARAQRELSRKVKGSANYQKLAHKIACLHQFVARVRKEFHYQVAHKLCEKYDLIGLEDINIKGLAKTRLAKSILDAAWGQFSQILEAVAVKRGNWIVKVNPYGTSQRCSGCGKNVPKALSVRTHECPHCGTVLDRDHNAAINIKNLALNAVGLTVSACGSKRGYSACEAGIFICEEKKLTLYR</sequence>
<dbReference type="Pfam" id="PF00078">
    <property type="entry name" value="RVT_1"/>
    <property type="match status" value="1"/>
</dbReference>
<dbReference type="SUPFAM" id="SSF56672">
    <property type="entry name" value="DNA/RNA polymerases"/>
    <property type="match status" value="1"/>
</dbReference>
<accession>A0A4P5ZQ92</accession>
<dbReference type="GO" id="GO:0008270">
    <property type="term" value="F:zinc ion binding"/>
    <property type="evidence" value="ECO:0007669"/>
    <property type="project" value="InterPro"/>
</dbReference>
<comment type="caution">
    <text evidence="6">The sequence shown here is derived from an EMBL/GenBank/DDBJ whole genome shotgun (WGS) entry which is preliminary data.</text>
</comment>
<dbReference type="Pfam" id="PF08388">
    <property type="entry name" value="GIIM"/>
    <property type="match status" value="1"/>
</dbReference>
<protein>
    <submittedName>
        <fullName evidence="6">Reverse transcriptase homolog</fullName>
    </submittedName>
</protein>
<dbReference type="NCBIfam" id="NF040570">
    <property type="entry name" value="guided_TnpB"/>
    <property type="match status" value="1"/>
</dbReference>
<evidence type="ECO:0000256" key="4">
    <source>
        <dbReference type="ARBA" id="ARBA00023172"/>
    </source>
</evidence>
<keyword evidence="6" id="KW-0695">RNA-directed DNA polymerase</keyword>
<dbReference type="EMBL" id="BJCD01000060">
    <property type="protein sequence ID" value="GDZ95532.1"/>
    <property type="molecule type" value="Genomic_DNA"/>
</dbReference>
<dbReference type="GO" id="GO:0004519">
    <property type="term" value="F:endonuclease activity"/>
    <property type="evidence" value="ECO:0007669"/>
    <property type="project" value="InterPro"/>
</dbReference>
<dbReference type="PANTHER" id="PTHR34047">
    <property type="entry name" value="NUCLEAR INTRON MATURASE 1, MITOCHONDRIAL-RELATED"/>
    <property type="match status" value="1"/>
</dbReference>
<dbReference type="GO" id="GO:0032196">
    <property type="term" value="P:transposition"/>
    <property type="evidence" value="ECO:0007669"/>
    <property type="project" value="UniProtKB-KW"/>
</dbReference>
<dbReference type="GO" id="GO:0006310">
    <property type="term" value="P:DNA recombination"/>
    <property type="evidence" value="ECO:0007669"/>
    <property type="project" value="UniProtKB-KW"/>
</dbReference>
<dbReference type="InterPro" id="IPR051083">
    <property type="entry name" value="GrpII_Intron_Splice-Mob/Def"/>
</dbReference>
<evidence type="ECO:0000313" key="7">
    <source>
        <dbReference type="Proteomes" id="UP000299794"/>
    </source>
</evidence>
<dbReference type="InterPro" id="IPR003615">
    <property type="entry name" value="HNH_nuc"/>
</dbReference>
<evidence type="ECO:0000256" key="1">
    <source>
        <dbReference type="ARBA" id="ARBA00008761"/>
    </source>
</evidence>
<dbReference type="InterPro" id="IPR043502">
    <property type="entry name" value="DNA/RNA_pol_sf"/>
</dbReference>
<keyword evidence="4" id="KW-0233">DNA recombination</keyword>
<name>A0A4P5ZQ92_PLAAG</name>
<keyword evidence="2" id="KW-0815">Transposition</keyword>
<dbReference type="Gene3D" id="1.10.30.50">
    <property type="match status" value="1"/>
</dbReference>
<keyword evidence="6" id="KW-0808">Transferase</keyword>
<dbReference type="InterPro" id="IPR010095">
    <property type="entry name" value="Cas12f1-like_TNB"/>
</dbReference>
<keyword evidence="6" id="KW-0548">Nucleotidyltransferase</keyword>
<dbReference type="InterPro" id="IPR002711">
    <property type="entry name" value="HNH"/>
</dbReference>
<evidence type="ECO:0000256" key="2">
    <source>
        <dbReference type="ARBA" id="ARBA00022578"/>
    </source>
</evidence>